<organism evidence="1 2">
    <name type="scientific">Rhododendron molle</name>
    <name type="common">Chinese azalea</name>
    <name type="synonym">Azalea mollis</name>
    <dbReference type="NCBI Taxonomy" id="49168"/>
    <lineage>
        <taxon>Eukaryota</taxon>
        <taxon>Viridiplantae</taxon>
        <taxon>Streptophyta</taxon>
        <taxon>Embryophyta</taxon>
        <taxon>Tracheophyta</taxon>
        <taxon>Spermatophyta</taxon>
        <taxon>Magnoliopsida</taxon>
        <taxon>eudicotyledons</taxon>
        <taxon>Gunneridae</taxon>
        <taxon>Pentapetalae</taxon>
        <taxon>asterids</taxon>
        <taxon>Ericales</taxon>
        <taxon>Ericaceae</taxon>
        <taxon>Ericoideae</taxon>
        <taxon>Rhodoreae</taxon>
        <taxon>Rhododendron</taxon>
    </lineage>
</organism>
<reference evidence="1" key="1">
    <citation type="submission" date="2022-02" db="EMBL/GenBank/DDBJ databases">
        <title>Plant Genome Project.</title>
        <authorList>
            <person name="Zhang R.-G."/>
        </authorList>
    </citation>
    <scope>NUCLEOTIDE SEQUENCE</scope>
    <source>
        <strain evidence="1">AT1</strain>
    </source>
</reference>
<sequence length="93" mass="10858">MWNQKESLERGQGGVMGRRSQSGVTNGVERRWMQLSPPSRERFCLLMKLFHNVDVICFTIRRSYSKIQRVVTTAILEGEFKFKLKKAYLSTSQ</sequence>
<proteinExistence type="predicted"/>
<keyword evidence="2" id="KW-1185">Reference proteome</keyword>
<comment type="caution">
    <text evidence="1">The sequence shown here is derived from an EMBL/GenBank/DDBJ whole genome shotgun (WGS) entry which is preliminary data.</text>
</comment>
<evidence type="ECO:0000313" key="1">
    <source>
        <dbReference type="EMBL" id="KAI8522946.1"/>
    </source>
</evidence>
<dbReference type="Proteomes" id="UP001062846">
    <property type="component" value="Chromosome 13"/>
</dbReference>
<gene>
    <name evidence="1" type="ORF">RHMOL_Rhmol13G0036400</name>
</gene>
<accession>A0ACC0L356</accession>
<evidence type="ECO:0000313" key="2">
    <source>
        <dbReference type="Proteomes" id="UP001062846"/>
    </source>
</evidence>
<name>A0ACC0L356_RHOML</name>
<protein>
    <submittedName>
        <fullName evidence="1">Uncharacterized protein</fullName>
    </submittedName>
</protein>
<dbReference type="EMBL" id="CM046400">
    <property type="protein sequence ID" value="KAI8522946.1"/>
    <property type="molecule type" value="Genomic_DNA"/>
</dbReference>